<evidence type="ECO:0000313" key="2">
    <source>
        <dbReference type="EMBL" id="MBC1511127.1"/>
    </source>
</evidence>
<feature type="chain" id="PRO_5045799377" evidence="1">
    <location>
        <begin position="19"/>
        <end position="120"/>
    </location>
</feature>
<evidence type="ECO:0000256" key="1">
    <source>
        <dbReference type="SAM" id="SignalP"/>
    </source>
</evidence>
<dbReference type="RefSeq" id="WP_185349134.1">
    <property type="nucleotide sequence ID" value="NZ_JAASTU010000028.1"/>
</dbReference>
<dbReference type="Proteomes" id="UP000587800">
    <property type="component" value="Unassembled WGS sequence"/>
</dbReference>
<keyword evidence="1" id="KW-0732">Signal</keyword>
<proteinExistence type="predicted"/>
<keyword evidence="3" id="KW-1185">Reference proteome</keyword>
<comment type="caution">
    <text evidence="2">The sequence shown here is derived from an EMBL/GenBank/DDBJ whole genome shotgun (WGS) entry which is preliminary data.</text>
</comment>
<gene>
    <name evidence="2" type="ORF">HCJ59_14670</name>
</gene>
<accession>A0ABR6SZU2</accession>
<protein>
    <submittedName>
        <fullName evidence="2">Lipoprotein</fullName>
    </submittedName>
</protein>
<feature type="signal peptide" evidence="1">
    <location>
        <begin position="1"/>
        <end position="18"/>
    </location>
</feature>
<dbReference type="PROSITE" id="PS51257">
    <property type="entry name" value="PROKAR_LIPOPROTEIN"/>
    <property type="match status" value="1"/>
</dbReference>
<keyword evidence="2" id="KW-0449">Lipoprotein</keyword>
<organism evidence="2 3">
    <name type="scientific">Listeria immobilis</name>
    <dbReference type="NCBI Taxonomy" id="2713502"/>
    <lineage>
        <taxon>Bacteria</taxon>
        <taxon>Bacillati</taxon>
        <taxon>Bacillota</taxon>
        <taxon>Bacilli</taxon>
        <taxon>Bacillales</taxon>
        <taxon>Listeriaceae</taxon>
        <taxon>Listeria</taxon>
    </lineage>
</organism>
<evidence type="ECO:0000313" key="3">
    <source>
        <dbReference type="Proteomes" id="UP000587800"/>
    </source>
</evidence>
<sequence length="120" mass="13658">MKKTISVIILLLILTACSNSNTKKESIVEASGTIEKVESASVLIKNFKDKLTDINPEEGIEIYFNVADKYYNEEGKKIKITEMKRNDKVTIELIEGYEIQETSPAEIDLKYVKKIIKLND</sequence>
<name>A0ABR6SZU2_9LIST</name>
<reference evidence="2 3" key="1">
    <citation type="submission" date="2020-03" db="EMBL/GenBank/DDBJ databases">
        <title>Soil Listeria distribution.</title>
        <authorList>
            <person name="Liao J."/>
            <person name="Wiedmann M."/>
        </authorList>
    </citation>
    <scope>NUCLEOTIDE SEQUENCE [LARGE SCALE GENOMIC DNA]</scope>
    <source>
        <strain evidence="2 3">FSL L7-1515</strain>
    </source>
</reference>
<dbReference type="EMBL" id="JAASUB010000023">
    <property type="protein sequence ID" value="MBC1511127.1"/>
    <property type="molecule type" value="Genomic_DNA"/>
</dbReference>